<dbReference type="Pfam" id="PF23394">
    <property type="entry name" value="DUF7102"/>
    <property type="match status" value="1"/>
</dbReference>
<accession>A0A8H6P9F2</accession>
<feature type="domain" description="SAM-like" evidence="3">
    <location>
        <begin position="859"/>
        <end position="946"/>
    </location>
</feature>
<proteinExistence type="predicted"/>
<feature type="region of interest" description="Disordered" evidence="1">
    <location>
        <begin position="591"/>
        <end position="612"/>
    </location>
</feature>
<feature type="region of interest" description="Disordered" evidence="1">
    <location>
        <begin position="221"/>
        <end position="268"/>
    </location>
</feature>
<reference evidence="4" key="1">
    <citation type="submission" date="2020-06" db="EMBL/GenBank/DDBJ databases">
        <title>Draft genome sequences of strains closely related to Aspergillus parafelis and Aspergillus hiratsukae.</title>
        <authorList>
            <person name="Dos Santos R.A.C."/>
            <person name="Rivero-Menendez O."/>
            <person name="Steenwyk J.L."/>
            <person name="Mead M.E."/>
            <person name="Goldman G.H."/>
            <person name="Alastruey-Izquierdo A."/>
            <person name="Rokas A."/>
        </authorList>
    </citation>
    <scope>NUCLEOTIDE SEQUENCE</scope>
    <source>
        <strain evidence="4">CNM-CM5793</strain>
    </source>
</reference>
<dbReference type="Pfam" id="PF23395">
    <property type="entry name" value="SAM_6"/>
    <property type="match status" value="1"/>
</dbReference>
<evidence type="ECO:0000256" key="1">
    <source>
        <dbReference type="SAM" id="MobiDB-lite"/>
    </source>
</evidence>
<feature type="region of interest" description="Disordered" evidence="1">
    <location>
        <begin position="504"/>
        <end position="556"/>
    </location>
</feature>
<dbReference type="InterPro" id="IPR055528">
    <property type="entry name" value="DUF7102"/>
</dbReference>
<gene>
    <name evidence="4" type="ORF">CNMCM5793_000276</name>
</gene>
<organism evidence="4 5">
    <name type="scientific">Aspergillus hiratsukae</name>
    <dbReference type="NCBI Taxonomy" id="1194566"/>
    <lineage>
        <taxon>Eukaryota</taxon>
        <taxon>Fungi</taxon>
        <taxon>Dikarya</taxon>
        <taxon>Ascomycota</taxon>
        <taxon>Pezizomycotina</taxon>
        <taxon>Eurotiomycetes</taxon>
        <taxon>Eurotiomycetidae</taxon>
        <taxon>Eurotiales</taxon>
        <taxon>Aspergillaceae</taxon>
        <taxon>Aspergillus</taxon>
        <taxon>Aspergillus subgen. Fumigati</taxon>
    </lineage>
</organism>
<sequence>MSAKHEPSLLEYARFHGIARDYTAIHPSEQLDHSLELPPEDPPVPEDKLKSLDKYLLTTRESVEEAIREEKLNVRKEDARLLSAVLRDVRTHEFEFNLEDQLAAFHRHDKLKLEPPIFSLDYETRSALPQCPVLYDTEGLSLAPLEEAPEYHFETLVKNADEINKQIRNEKLNCTKQSFMLIQDAVKLENASSNPLDDILVNTIRPTVSFGSESPALAPLDANDLSFKSPSPEPELQMLPSPASTEVPETSKPQNYPSVDSDASHSPQVFDCVRRTSKGDVDGMLQIDHHLSAAEERQARGNAATVDFDEPCESTTFAGERPRVEGHSQDIQPQADLDIPDLANHDDASEDGEPASRSAQSAEPGVSEEEVGLSVTEAPTEEDTAGLLPSRHPSVSPSAACYFSHTNDAACEASLQCSNNDSKESGAHHSARLFHASSTQRQPNKRSISNITVETSIVSTDTKVPAPPVLDPQLITEQEQSPSRLQQSNRRAFTVDDSGLTAAHQTGLLTNTSPTVTRQPLQQRKRKRQLSNESFAKASQLKEQQEQPAVPSSSTLGSLAAFMETRGRNEKRHTVAQSPYFPVKKSIDVVPKRQSDAVSTEKAPSSLKKSDKSENVLDIMQTATQLPRFQQQTGERPILFLSTALLKSHLRLVRCLEGMAGQPAIVYRDYNHTNPGAEPQGKHTTSHLNSNPTLQIEADIIISPSTGIILTTSQATTQLYLPGHKFTHPEMKIECINSPLRERIFLLAPRYERIYLFICHSAPSPKKLPVKQSGPSADKRVLTSIASLTAFCTSLSTYATISPLLVPSCPETVAGWVLSLANKHIARLPGNLTRNPPSTSFTPINSTRKNRLDPETMMRTTAWELFLRQAGLNPYAAQAILAFLRREDEEEWTHIRCTSRTAAVSSSVNDEGGHGLARFIEMALDRRTEVFGELVGDRMMGRINHILDKDWQCDWALNFDADLQV</sequence>
<feature type="region of interest" description="Disordered" evidence="1">
    <location>
        <begin position="297"/>
        <end position="397"/>
    </location>
</feature>
<keyword evidence="5" id="KW-1185">Reference proteome</keyword>
<name>A0A8H6P9F2_9EURO</name>
<feature type="domain" description="DUF7102" evidence="2">
    <location>
        <begin position="638"/>
        <end position="827"/>
    </location>
</feature>
<dbReference type="AlphaFoldDB" id="A0A8H6P9F2"/>
<evidence type="ECO:0000259" key="3">
    <source>
        <dbReference type="Pfam" id="PF23395"/>
    </source>
</evidence>
<dbReference type="InterPro" id="IPR057559">
    <property type="entry name" value="SAM_6"/>
</dbReference>
<evidence type="ECO:0000313" key="4">
    <source>
        <dbReference type="EMBL" id="KAF7122319.1"/>
    </source>
</evidence>
<evidence type="ECO:0000259" key="2">
    <source>
        <dbReference type="Pfam" id="PF23394"/>
    </source>
</evidence>
<feature type="compositionally biased region" description="Polar residues" evidence="1">
    <location>
        <begin position="546"/>
        <end position="556"/>
    </location>
</feature>
<protein>
    <submittedName>
        <fullName evidence="4">Uncharacterized protein</fullName>
    </submittedName>
</protein>
<dbReference type="EMBL" id="JACBAD010002022">
    <property type="protein sequence ID" value="KAF7122319.1"/>
    <property type="molecule type" value="Genomic_DNA"/>
</dbReference>
<comment type="caution">
    <text evidence="4">The sequence shown here is derived from an EMBL/GenBank/DDBJ whole genome shotgun (WGS) entry which is preliminary data.</text>
</comment>
<dbReference type="OrthoDB" id="3647246at2759"/>
<feature type="compositionally biased region" description="Polar residues" evidence="1">
    <location>
        <begin position="242"/>
        <end position="258"/>
    </location>
</feature>
<evidence type="ECO:0000313" key="5">
    <source>
        <dbReference type="Proteomes" id="UP000630445"/>
    </source>
</evidence>
<feature type="compositionally biased region" description="Polar residues" evidence="1">
    <location>
        <begin position="504"/>
        <end position="517"/>
    </location>
</feature>
<dbReference type="Proteomes" id="UP000630445">
    <property type="component" value="Unassembled WGS sequence"/>
</dbReference>